<dbReference type="AlphaFoldDB" id="A0A1F6CZD7"/>
<dbReference type="Pfam" id="PF24827">
    <property type="entry name" value="AstE_AspA_cat"/>
    <property type="match status" value="1"/>
</dbReference>
<feature type="domain" description="Succinylglutamate desuccinylase/Aspartoacylase catalytic" evidence="5">
    <location>
        <begin position="44"/>
        <end position="229"/>
    </location>
</feature>
<evidence type="ECO:0000259" key="5">
    <source>
        <dbReference type="Pfam" id="PF24827"/>
    </source>
</evidence>
<evidence type="ECO:0000313" key="7">
    <source>
        <dbReference type="Proteomes" id="UP000178606"/>
    </source>
</evidence>
<dbReference type="CDD" id="cd06230">
    <property type="entry name" value="M14_ASTE_ASPA_like"/>
    <property type="match status" value="1"/>
</dbReference>
<proteinExistence type="predicted"/>
<dbReference type="InterPro" id="IPR043795">
    <property type="entry name" value="N-alpha-Ac-DABA-like"/>
</dbReference>
<dbReference type="EMBL" id="MFKF01000103">
    <property type="protein sequence ID" value="OGG54430.1"/>
    <property type="molecule type" value="Genomic_DNA"/>
</dbReference>
<keyword evidence="4" id="KW-0862">Zinc</keyword>
<keyword evidence="3" id="KW-0378">Hydrolase</keyword>
<protein>
    <recommendedName>
        <fullName evidence="5">Succinylglutamate desuccinylase/Aspartoacylase catalytic domain-containing protein</fullName>
    </recommendedName>
</protein>
<name>A0A1F6CZD7_HANXR</name>
<reference evidence="6 7" key="1">
    <citation type="journal article" date="2016" name="Nat. Commun.">
        <title>Thousands of microbial genomes shed light on interconnected biogeochemical processes in an aquifer system.</title>
        <authorList>
            <person name="Anantharaman K."/>
            <person name="Brown C.T."/>
            <person name="Hug L.A."/>
            <person name="Sharon I."/>
            <person name="Castelle C.J."/>
            <person name="Probst A.J."/>
            <person name="Thomas B.C."/>
            <person name="Singh A."/>
            <person name="Wilkins M.J."/>
            <person name="Karaoz U."/>
            <person name="Brodie E.L."/>
            <person name="Williams K.H."/>
            <person name="Hubbard S.S."/>
            <person name="Banfield J.F."/>
        </authorList>
    </citation>
    <scope>NUCLEOTIDE SEQUENCE [LARGE SCALE GENOMIC DNA]</scope>
    <source>
        <strain evidence="7">RIFCSPLOWO2_12_FULL_64_10</strain>
    </source>
</reference>
<evidence type="ECO:0000256" key="2">
    <source>
        <dbReference type="ARBA" id="ARBA00022723"/>
    </source>
</evidence>
<evidence type="ECO:0000256" key="4">
    <source>
        <dbReference type="ARBA" id="ARBA00022833"/>
    </source>
</evidence>
<gene>
    <name evidence="6" type="ORF">A3F84_06720</name>
</gene>
<comment type="caution">
    <text evidence="6">The sequence shown here is derived from an EMBL/GenBank/DDBJ whole genome shotgun (WGS) entry which is preliminary data.</text>
</comment>
<dbReference type="GO" id="GO:0046872">
    <property type="term" value="F:metal ion binding"/>
    <property type="evidence" value="ECO:0007669"/>
    <property type="project" value="UniProtKB-KW"/>
</dbReference>
<comment type="cofactor">
    <cofactor evidence="1">
        <name>Zn(2+)</name>
        <dbReference type="ChEBI" id="CHEBI:29105"/>
    </cofactor>
</comment>
<accession>A0A1F6CZD7</accession>
<evidence type="ECO:0000256" key="1">
    <source>
        <dbReference type="ARBA" id="ARBA00001947"/>
    </source>
</evidence>
<dbReference type="PANTHER" id="PTHR37326:SF1">
    <property type="entry name" value="BLL3975 PROTEIN"/>
    <property type="match status" value="1"/>
</dbReference>
<evidence type="ECO:0000313" key="6">
    <source>
        <dbReference type="EMBL" id="OGG54430.1"/>
    </source>
</evidence>
<dbReference type="Gene3D" id="3.40.630.10">
    <property type="entry name" value="Zn peptidases"/>
    <property type="match status" value="1"/>
</dbReference>
<evidence type="ECO:0000256" key="3">
    <source>
        <dbReference type="ARBA" id="ARBA00022801"/>
    </source>
</evidence>
<keyword evidence="2" id="KW-0479">Metal-binding</keyword>
<sequence>MNIQDLDVSRLPRGRKETGWLKVASRPDGGDWRLPFLCVTGAEAGPALLVIAGVHGDEYEGVEAIPGVFSRIDPKALRGTLLTVPVCNVPAYEAATRSSPLDGLNLARVFPGDANGSVTQRIAFWVTERLLKGADLLIDLHSGGVTYHMPTLVGYSHSEDELGRRSLAAARDFGAPILWGHPPPVPPGRSISAAVDLGVPWLYAEAAGGGFARPEDVALYRDGVLRVMQGLDMLEGEPEPRPATHHLIGSGDLDRVILAPVAGYYRTEVGLLDEVKAGQRLGIVQDFFGRVTAEVRADRDGLVIMLRRLARVQVGDGLAHLTSYLG</sequence>
<dbReference type="GO" id="GO:0016811">
    <property type="term" value="F:hydrolase activity, acting on carbon-nitrogen (but not peptide) bonds, in linear amides"/>
    <property type="evidence" value="ECO:0007669"/>
    <property type="project" value="InterPro"/>
</dbReference>
<dbReference type="SUPFAM" id="SSF53187">
    <property type="entry name" value="Zn-dependent exopeptidases"/>
    <property type="match status" value="1"/>
</dbReference>
<dbReference type="InterPro" id="IPR055438">
    <property type="entry name" value="AstE_AspA_cat"/>
</dbReference>
<dbReference type="PIRSF" id="PIRSF039012">
    <property type="entry name" value="ASP"/>
    <property type="match status" value="1"/>
</dbReference>
<dbReference type="Proteomes" id="UP000178606">
    <property type="component" value="Unassembled WGS sequence"/>
</dbReference>
<dbReference type="GO" id="GO:0016788">
    <property type="term" value="F:hydrolase activity, acting on ester bonds"/>
    <property type="evidence" value="ECO:0007669"/>
    <property type="project" value="InterPro"/>
</dbReference>
<dbReference type="PANTHER" id="PTHR37326">
    <property type="entry name" value="BLL3975 PROTEIN"/>
    <property type="match status" value="1"/>
</dbReference>
<organism evidence="6 7">
    <name type="scientific">Handelsmanbacteria sp. (strain RIFCSPLOWO2_12_FULL_64_10)</name>
    <dbReference type="NCBI Taxonomy" id="1817868"/>
    <lineage>
        <taxon>Bacteria</taxon>
        <taxon>Candidatus Handelsmaniibacteriota</taxon>
    </lineage>
</organism>
<dbReference type="InterPro" id="IPR053138">
    <property type="entry name" value="N-alpha-Ac-DABA_deacetylase"/>
</dbReference>